<dbReference type="InterPro" id="IPR001789">
    <property type="entry name" value="Sig_transdc_resp-reg_receiver"/>
</dbReference>
<name>A0A1W1HH98_9BACT</name>
<dbReference type="InterPro" id="IPR003661">
    <property type="entry name" value="HisK_dim/P_dom"/>
</dbReference>
<dbReference type="Pfam" id="PF02518">
    <property type="entry name" value="HATPase_c"/>
    <property type="match status" value="1"/>
</dbReference>
<keyword evidence="9" id="KW-1185">Reference proteome</keyword>
<evidence type="ECO:0000256" key="3">
    <source>
        <dbReference type="ARBA" id="ARBA00022553"/>
    </source>
</evidence>
<feature type="domain" description="PAC" evidence="7">
    <location>
        <begin position="1"/>
        <end position="37"/>
    </location>
</feature>
<evidence type="ECO:0000256" key="4">
    <source>
        <dbReference type="PROSITE-ProRule" id="PRU00169"/>
    </source>
</evidence>
<protein>
    <recommendedName>
        <fullName evidence="2">histidine kinase</fullName>
        <ecNumber evidence="2">2.7.13.3</ecNumber>
    </recommendedName>
</protein>
<dbReference type="EC" id="2.7.13.3" evidence="2"/>
<dbReference type="InterPro" id="IPR011006">
    <property type="entry name" value="CheY-like_superfamily"/>
</dbReference>
<dbReference type="GO" id="GO:0000155">
    <property type="term" value="F:phosphorelay sensor kinase activity"/>
    <property type="evidence" value="ECO:0007669"/>
    <property type="project" value="InterPro"/>
</dbReference>
<dbReference type="InterPro" id="IPR035965">
    <property type="entry name" value="PAS-like_dom_sf"/>
</dbReference>
<dbReference type="Proteomes" id="UP000191931">
    <property type="component" value="Unassembled WGS sequence"/>
</dbReference>
<dbReference type="CDD" id="cd17546">
    <property type="entry name" value="REC_hyHK_CKI1_RcsC-like"/>
    <property type="match status" value="1"/>
</dbReference>
<accession>A0A1W1HH98</accession>
<dbReference type="PRINTS" id="PR00344">
    <property type="entry name" value="BCTRLSENSOR"/>
</dbReference>
<dbReference type="InterPro" id="IPR000014">
    <property type="entry name" value="PAS"/>
</dbReference>
<dbReference type="Pfam" id="PF00072">
    <property type="entry name" value="Response_reg"/>
    <property type="match status" value="1"/>
</dbReference>
<evidence type="ECO:0000259" key="6">
    <source>
        <dbReference type="PROSITE" id="PS50110"/>
    </source>
</evidence>
<evidence type="ECO:0000256" key="1">
    <source>
        <dbReference type="ARBA" id="ARBA00000085"/>
    </source>
</evidence>
<dbReference type="SUPFAM" id="SSF55785">
    <property type="entry name" value="PYP-like sensor domain (PAS domain)"/>
    <property type="match status" value="1"/>
</dbReference>
<dbReference type="Gene3D" id="3.30.450.20">
    <property type="entry name" value="PAS domain"/>
    <property type="match status" value="2"/>
</dbReference>
<dbReference type="InterPro" id="IPR000700">
    <property type="entry name" value="PAS-assoc_C"/>
</dbReference>
<feature type="domain" description="Histidine kinase" evidence="5">
    <location>
        <begin position="168"/>
        <end position="390"/>
    </location>
</feature>
<dbReference type="SUPFAM" id="SSF47384">
    <property type="entry name" value="Homodimeric domain of signal transducing histidine kinase"/>
    <property type="match status" value="1"/>
</dbReference>
<dbReference type="PANTHER" id="PTHR43065:SF42">
    <property type="entry name" value="TWO-COMPONENT SENSOR PPRA"/>
    <property type="match status" value="1"/>
</dbReference>
<dbReference type="InterPro" id="IPR004358">
    <property type="entry name" value="Sig_transdc_His_kin-like_C"/>
</dbReference>
<evidence type="ECO:0000256" key="2">
    <source>
        <dbReference type="ARBA" id="ARBA00012438"/>
    </source>
</evidence>
<evidence type="ECO:0000313" key="9">
    <source>
        <dbReference type="Proteomes" id="UP000191931"/>
    </source>
</evidence>
<dbReference type="InterPro" id="IPR005467">
    <property type="entry name" value="His_kinase_dom"/>
</dbReference>
<dbReference type="PROSITE" id="PS50110">
    <property type="entry name" value="RESPONSE_REGULATORY"/>
    <property type="match status" value="1"/>
</dbReference>
<evidence type="ECO:0000259" key="5">
    <source>
        <dbReference type="PROSITE" id="PS50109"/>
    </source>
</evidence>
<dbReference type="SUPFAM" id="SSF52172">
    <property type="entry name" value="CheY-like"/>
    <property type="match status" value="1"/>
</dbReference>
<organism evidence="8 9">
    <name type="scientific">Desulfamplus magnetovallimortis</name>
    <dbReference type="NCBI Taxonomy" id="1246637"/>
    <lineage>
        <taxon>Bacteria</taxon>
        <taxon>Pseudomonadati</taxon>
        <taxon>Thermodesulfobacteriota</taxon>
        <taxon>Desulfobacteria</taxon>
        <taxon>Desulfobacterales</taxon>
        <taxon>Desulfobacteraceae</taxon>
        <taxon>Desulfamplus</taxon>
    </lineage>
</organism>
<dbReference type="Gene3D" id="1.10.287.130">
    <property type="match status" value="1"/>
</dbReference>
<dbReference type="CDD" id="cd00082">
    <property type="entry name" value="HisKA"/>
    <property type="match status" value="1"/>
</dbReference>
<dbReference type="Gene3D" id="3.40.50.2300">
    <property type="match status" value="1"/>
</dbReference>
<dbReference type="PANTHER" id="PTHR43065">
    <property type="entry name" value="SENSOR HISTIDINE KINASE"/>
    <property type="match status" value="1"/>
</dbReference>
<reference evidence="8 9" key="1">
    <citation type="submission" date="2017-03" db="EMBL/GenBank/DDBJ databases">
        <authorList>
            <person name="Afonso C.L."/>
            <person name="Miller P.J."/>
            <person name="Scott M.A."/>
            <person name="Spackman E."/>
            <person name="Goraichik I."/>
            <person name="Dimitrov K.M."/>
            <person name="Suarez D.L."/>
            <person name="Swayne D.E."/>
        </authorList>
    </citation>
    <scope>NUCLEOTIDE SEQUENCE [LARGE SCALE GENOMIC DNA]</scope>
    <source>
        <strain evidence="8">PRJEB14757</strain>
    </source>
</reference>
<keyword evidence="8" id="KW-0808">Transferase</keyword>
<dbReference type="SMART" id="SM00388">
    <property type="entry name" value="HisKA"/>
    <property type="match status" value="1"/>
</dbReference>
<dbReference type="NCBIfam" id="TIGR00229">
    <property type="entry name" value="sensory_box"/>
    <property type="match status" value="1"/>
</dbReference>
<evidence type="ECO:0000313" key="8">
    <source>
        <dbReference type="EMBL" id="SLM31877.1"/>
    </source>
</evidence>
<dbReference type="InterPro" id="IPR003594">
    <property type="entry name" value="HATPase_dom"/>
</dbReference>
<dbReference type="PROSITE" id="PS50113">
    <property type="entry name" value="PAC"/>
    <property type="match status" value="2"/>
</dbReference>
<feature type="domain" description="Response regulatory" evidence="6">
    <location>
        <begin position="414"/>
        <end position="529"/>
    </location>
</feature>
<feature type="modified residue" description="4-aspartylphosphate" evidence="4">
    <location>
        <position position="465"/>
    </location>
</feature>
<dbReference type="InterPro" id="IPR036890">
    <property type="entry name" value="HATPase_C_sf"/>
</dbReference>
<evidence type="ECO:0000259" key="7">
    <source>
        <dbReference type="PROSITE" id="PS50113"/>
    </source>
</evidence>
<dbReference type="PROSITE" id="PS50109">
    <property type="entry name" value="HIS_KIN"/>
    <property type="match status" value="1"/>
</dbReference>
<dbReference type="InterPro" id="IPR013656">
    <property type="entry name" value="PAS_4"/>
</dbReference>
<feature type="domain" description="PAC" evidence="7">
    <location>
        <begin position="105"/>
        <end position="155"/>
    </location>
</feature>
<dbReference type="Pfam" id="PF00512">
    <property type="entry name" value="HisKA"/>
    <property type="match status" value="1"/>
</dbReference>
<dbReference type="Pfam" id="PF08448">
    <property type="entry name" value="PAS_4"/>
    <property type="match status" value="1"/>
</dbReference>
<gene>
    <name evidence="8" type="ORF">MTBBW1_490009</name>
</gene>
<dbReference type="InterPro" id="IPR036097">
    <property type="entry name" value="HisK_dim/P_sf"/>
</dbReference>
<keyword evidence="8" id="KW-0418">Kinase</keyword>
<keyword evidence="3 4" id="KW-0597">Phosphoprotein</keyword>
<sequence>MGFNYYPYRDEDGHVRGLLCIAYDLTEQQKIKEALVHSEDKYRGMMEAMTDPVCICSSDYRIEYMNPAMMEIAEQDATGLHCHKALHFLDEKCPWCIHEKVVRGCHAVVEIKSPRNGRFYHVSSSPVFKRDGIVSSLTIFRDITEMKQLESSLQQTSKMEAIGTLAGGIAHDFNNILVPIMGYTEMLIDIVSDDSAQQEFLHEIYKAGKRAKELVAQILTFSRKGDESMEPLTVHSIVKESLKLLAFSLPATIRIDHSISSECDPVVANPTQIHQIVMNLATNAYHAMEENGGTLTVTLEQITISDGNNFPDLVNGEYLLLKVSDTGKGISGDLLDKVFQPYFTTKSQGKGTGLGLSVVHGIVELCRGKIKIESREGSGTDVYVYLPTADFKHEASKKYPVQKVRKLIQGGTERVLIVDDNKAVLQMEIRLLESLGYQVTACDTPLKALEVFKEEPEGFDLILTDFTMPDMTGDRLALELTAIRPDLPVIICTGNTFSDGDEIETAGANGILVKPFNKADLASMIHRILDKERPRRESLIPKQ</sequence>
<dbReference type="Gene3D" id="3.30.565.10">
    <property type="entry name" value="Histidine kinase-like ATPase, C-terminal domain"/>
    <property type="match status" value="1"/>
</dbReference>
<dbReference type="SUPFAM" id="SSF55874">
    <property type="entry name" value="ATPase domain of HSP90 chaperone/DNA topoisomerase II/histidine kinase"/>
    <property type="match status" value="1"/>
</dbReference>
<proteinExistence type="predicted"/>
<dbReference type="AlphaFoldDB" id="A0A1W1HH98"/>
<dbReference type="OrthoDB" id="5487437at2"/>
<dbReference type="SMART" id="SM00448">
    <property type="entry name" value="REC"/>
    <property type="match status" value="1"/>
</dbReference>
<dbReference type="EMBL" id="FWEV01000291">
    <property type="protein sequence ID" value="SLM31877.1"/>
    <property type="molecule type" value="Genomic_DNA"/>
</dbReference>
<dbReference type="SMART" id="SM00387">
    <property type="entry name" value="HATPase_c"/>
    <property type="match status" value="1"/>
</dbReference>
<dbReference type="STRING" id="1246637.MTBBW1_490009"/>
<comment type="catalytic activity">
    <reaction evidence="1">
        <text>ATP + protein L-histidine = ADP + protein N-phospho-L-histidine.</text>
        <dbReference type="EC" id="2.7.13.3"/>
    </reaction>
</comment>